<gene>
    <name evidence="2" type="ORF">I2I05_01030</name>
</gene>
<proteinExistence type="predicted"/>
<dbReference type="EMBL" id="JADQDQ010000001">
    <property type="protein sequence ID" value="MBF9235968.1"/>
    <property type="molecule type" value="Genomic_DNA"/>
</dbReference>
<feature type="domain" description="Lipocalin-like" evidence="1">
    <location>
        <begin position="40"/>
        <end position="128"/>
    </location>
</feature>
<dbReference type="InterPro" id="IPR024311">
    <property type="entry name" value="Lipocalin-like"/>
</dbReference>
<dbReference type="Pfam" id="PF13648">
    <property type="entry name" value="Lipocalin_4"/>
    <property type="match status" value="1"/>
</dbReference>
<evidence type="ECO:0000313" key="3">
    <source>
        <dbReference type="Proteomes" id="UP000597617"/>
    </source>
</evidence>
<dbReference type="Proteomes" id="UP000597617">
    <property type="component" value="Unassembled WGS sequence"/>
</dbReference>
<name>A0ABS0IC83_9BACT</name>
<keyword evidence="3" id="KW-1185">Reference proteome</keyword>
<comment type="caution">
    <text evidence="2">The sequence shown here is derived from an EMBL/GenBank/DDBJ whole genome shotgun (WGS) entry which is preliminary data.</text>
</comment>
<accession>A0ABS0IC83</accession>
<sequence>MKSLSTYVLLAAMAVLTVSCKKDSEATPSLTKTDLLTAKSWRLTDVKLGGQSFYAFLDDCDKDDFIKFNTNKSATYDQGALKCDQTEPQTATGTWEFTTNETKLKITDPAGDVEEGTITTLNATSLVLSDPNYGGAGVAAELTYTAR</sequence>
<protein>
    <submittedName>
        <fullName evidence="2">Lipocalin family protein</fullName>
    </submittedName>
</protein>
<reference evidence="2 3" key="1">
    <citation type="submission" date="2020-11" db="EMBL/GenBank/DDBJ databases">
        <authorList>
            <person name="Kim M.K."/>
        </authorList>
    </citation>
    <scope>NUCLEOTIDE SEQUENCE [LARGE SCALE GENOMIC DNA]</scope>
    <source>
        <strain evidence="2 3">BT683</strain>
    </source>
</reference>
<organism evidence="2 3">
    <name type="scientific">Hymenobacter jeongseonensis</name>
    <dbReference type="NCBI Taxonomy" id="2791027"/>
    <lineage>
        <taxon>Bacteria</taxon>
        <taxon>Pseudomonadati</taxon>
        <taxon>Bacteroidota</taxon>
        <taxon>Cytophagia</taxon>
        <taxon>Cytophagales</taxon>
        <taxon>Hymenobacteraceae</taxon>
        <taxon>Hymenobacter</taxon>
    </lineage>
</organism>
<dbReference type="RefSeq" id="WP_196280353.1">
    <property type="nucleotide sequence ID" value="NZ_JADQDQ010000001.1"/>
</dbReference>
<evidence type="ECO:0000259" key="1">
    <source>
        <dbReference type="Pfam" id="PF13648"/>
    </source>
</evidence>
<evidence type="ECO:0000313" key="2">
    <source>
        <dbReference type="EMBL" id="MBF9235968.1"/>
    </source>
</evidence>
<dbReference type="PROSITE" id="PS51257">
    <property type="entry name" value="PROKAR_LIPOPROTEIN"/>
    <property type="match status" value="1"/>
</dbReference>